<organism evidence="7 8">
    <name type="scientific">Agrilus planipennis</name>
    <name type="common">Emerald ash borer</name>
    <name type="synonym">Agrilus marcopoli</name>
    <dbReference type="NCBI Taxonomy" id="224129"/>
    <lineage>
        <taxon>Eukaryota</taxon>
        <taxon>Metazoa</taxon>
        <taxon>Ecdysozoa</taxon>
        <taxon>Arthropoda</taxon>
        <taxon>Hexapoda</taxon>
        <taxon>Insecta</taxon>
        <taxon>Pterygota</taxon>
        <taxon>Neoptera</taxon>
        <taxon>Endopterygota</taxon>
        <taxon>Coleoptera</taxon>
        <taxon>Polyphaga</taxon>
        <taxon>Elateriformia</taxon>
        <taxon>Buprestoidea</taxon>
        <taxon>Buprestidae</taxon>
        <taxon>Agrilinae</taxon>
        <taxon>Agrilus</taxon>
    </lineage>
</organism>
<dbReference type="Pfam" id="PF03151">
    <property type="entry name" value="TPT"/>
    <property type="match status" value="1"/>
</dbReference>
<evidence type="ECO:0000259" key="6">
    <source>
        <dbReference type="Pfam" id="PF03151"/>
    </source>
</evidence>
<evidence type="ECO:0000256" key="5">
    <source>
        <dbReference type="SAM" id="Phobius"/>
    </source>
</evidence>
<keyword evidence="3 5" id="KW-1133">Transmembrane helix</keyword>
<sequence length="401" mass="45602">MSMLNSRIKYQAVDNQGEDLEEAEDMKRKFLTPGCLWHSLRTAILISVYFAPSIGLTFYQRWLFQSFHFPLTVVFIHLIVKFFLAAFVRIILTCGGRPRAHVSWRDHIVAVAPTGLFSGIDIGFSNWGLELVTVSLYTMTKSTVIIFILLFAILFKLEKKSWSLCFIVVMISTGLLLFTYKATHFNIVGFVLVLLASMSSGVRWTCVQLLLQKSHIKMSNPIDMIYHMQPWMALSIFPFVVWIEGLSLISSCQVFRISDREVLISVTSKVLLGAFIAFLMELSEVMVVMYTSSLTLSVAGIFKEIFMLIAAVKWNGDVLSPINILGLVVCLSGIISHVIHKIKMIRYHNPNRVYKMGLERYELNESLVNNIERFSLTSDSDSEQGGSDSNVIFNVLHRRER</sequence>
<keyword evidence="2 5" id="KW-0812">Transmembrane</keyword>
<protein>
    <submittedName>
        <fullName evidence="8">Solute carrier family 35 member C2 isoform X1</fullName>
    </submittedName>
</protein>
<feature type="transmembrane region" description="Helical" evidence="5">
    <location>
        <begin position="318"/>
        <end position="339"/>
    </location>
</feature>
<feature type="transmembrane region" description="Helical" evidence="5">
    <location>
        <begin position="162"/>
        <end position="181"/>
    </location>
</feature>
<keyword evidence="7" id="KW-1185">Reference proteome</keyword>
<feature type="transmembrane region" description="Helical" evidence="5">
    <location>
        <begin position="231"/>
        <end position="250"/>
    </location>
</feature>
<name>A0A1W4X8Z7_AGRPL</name>
<dbReference type="OrthoDB" id="18894at2759"/>
<feature type="transmembrane region" description="Helical" evidence="5">
    <location>
        <begin position="136"/>
        <end position="155"/>
    </location>
</feature>
<feature type="transmembrane region" description="Helical" evidence="5">
    <location>
        <begin position="262"/>
        <end position="280"/>
    </location>
</feature>
<evidence type="ECO:0000256" key="4">
    <source>
        <dbReference type="ARBA" id="ARBA00023136"/>
    </source>
</evidence>
<evidence type="ECO:0000256" key="1">
    <source>
        <dbReference type="ARBA" id="ARBA00004141"/>
    </source>
</evidence>
<feature type="transmembrane region" description="Helical" evidence="5">
    <location>
        <begin position="104"/>
        <end position="124"/>
    </location>
</feature>
<dbReference type="STRING" id="224129.A0A1W4X8Z7"/>
<gene>
    <name evidence="8" type="primary">LOC108742068</name>
</gene>
<keyword evidence="4 5" id="KW-0472">Membrane</keyword>
<dbReference type="FunCoup" id="A0A1W4X8Z7">
    <property type="interactions" value="2124"/>
</dbReference>
<evidence type="ECO:0000256" key="3">
    <source>
        <dbReference type="ARBA" id="ARBA00022989"/>
    </source>
</evidence>
<comment type="subcellular location">
    <subcellularLocation>
        <location evidence="1">Membrane</location>
        <topology evidence="1">Multi-pass membrane protein</topology>
    </subcellularLocation>
</comment>
<accession>A0A1W4X8Z7</accession>
<dbReference type="InterPro" id="IPR004853">
    <property type="entry name" value="Sugar_P_trans_dom"/>
</dbReference>
<evidence type="ECO:0000313" key="8">
    <source>
        <dbReference type="RefSeq" id="XP_018332586.1"/>
    </source>
</evidence>
<dbReference type="RefSeq" id="XP_018332586.1">
    <property type="nucleotide sequence ID" value="XM_018477084.2"/>
</dbReference>
<proteinExistence type="predicted"/>
<dbReference type="KEGG" id="apln:108742068"/>
<dbReference type="GeneID" id="108742068"/>
<dbReference type="InParanoid" id="A0A1W4X8Z7"/>
<evidence type="ECO:0000256" key="2">
    <source>
        <dbReference type="ARBA" id="ARBA00022692"/>
    </source>
</evidence>
<dbReference type="AlphaFoldDB" id="A0A1W4X8Z7"/>
<feature type="transmembrane region" description="Helical" evidence="5">
    <location>
        <begin position="71"/>
        <end position="92"/>
    </location>
</feature>
<feature type="transmembrane region" description="Helical" evidence="5">
    <location>
        <begin position="187"/>
        <end position="211"/>
    </location>
</feature>
<evidence type="ECO:0000313" key="7">
    <source>
        <dbReference type="Proteomes" id="UP000192223"/>
    </source>
</evidence>
<feature type="transmembrane region" description="Helical" evidence="5">
    <location>
        <begin position="36"/>
        <end position="59"/>
    </location>
</feature>
<feature type="transmembrane region" description="Helical" evidence="5">
    <location>
        <begin position="287"/>
        <end position="312"/>
    </location>
</feature>
<dbReference type="GO" id="GO:0016020">
    <property type="term" value="C:membrane"/>
    <property type="evidence" value="ECO:0007669"/>
    <property type="project" value="UniProtKB-SubCell"/>
</dbReference>
<feature type="domain" description="Sugar phosphate transporter" evidence="6">
    <location>
        <begin position="41"/>
        <end position="334"/>
    </location>
</feature>
<dbReference type="Proteomes" id="UP000192223">
    <property type="component" value="Unplaced"/>
</dbReference>
<reference evidence="8" key="1">
    <citation type="submission" date="2025-08" db="UniProtKB">
        <authorList>
            <consortium name="RefSeq"/>
        </authorList>
    </citation>
    <scope>IDENTIFICATION</scope>
    <source>
        <tissue evidence="8">Entire body</tissue>
    </source>
</reference>
<dbReference type="InterPro" id="IPR050186">
    <property type="entry name" value="TPT_transporter"/>
</dbReference>
<dbReference type="PANTHER" id="PTHR11132">
    <property type="entry name" value="SOLUTE CARRIER FAMILY 35"/>
    <property type="match status" value="1"/>
</dbReference>